<gene>
    <name evidence="1" type="ORF">CKY47_35960</name>
</gene>
<accession>A0ABU0XB18</accession>
<dbReference type="Proteomes" id="UP001225605">
    <property type="component" value="Unassembled WGS sequence"/>
</dbReference>
<reference evidence="1 2" key="1">
    <citation type="submission" date="2017-06" db="EMBL/GenBank/DDBJ databases">
        <title>Cultured bacterium strain Saccharothrix yanglingensis Hhs.015.</title>
        <authorList>
            <person name="Xia Y."/>
        </authorList>
    </citation>
    <scope>NUCLEOTIDE SEQUENCE [LARGE SCALE GENOMIC DNA]</scope>
    <source>
        <strain evidence="1 2">Hhs.015</strain>
    </source>
</reference>
<sequence length="208" mass="21822">MFVRSALVVLAAVAALLGALPGPAWVVRRPESPAPARAAGITITYRVDAVSRIARLGSDLAIGPGTLVAEIDLVEGTIVGDLWLPPAYGYFIVFGFVPNTARTDLVPVGKVTGRIREGEITAHSDLTIRLGEVTVDSQPLDVGQACETTAPAGVDLAGPFDLHVIRMKSVYTIPPFGGCRGREDLDPLMTGLVSGPDNLLDLTLTAQL</sequence>
<name>A0ABU0XB18_9PSEU</name>
<evidence type="ECO:0000313" key="1">
    <source>
        <dbReference type="EMBL" id="MDQ2589227.1"/>
    </source>
</evidence>
<organism evidence="1 2">
    <name type="scientific">Saccharothrix yanglingensis</name>
    <dbReference type="NCBI Taxonomy" id="659496"/>
    <lineage>
        <taxon>Bacteria</taxon>
        <taxon>Bacillati</taxon>
        <taxon>Actinomycetota</taxon>
        <taxon>Actinomycetes</taxon>
        <taxon>Pseudonocardiales</taxon>
        <taxon>Pseudonocardiaceae</taxon>
        <taxon>Saccharothrix</taxon>
    </lineage>
</organism>
<comment type="caution">
    <text evidence="1">The sequence shown here is derived from an EMBL/GenBank/DDBJ whole genome shotgun (WGS) entry which is preliminary data.</text>
</comment>
<evidence type="ECO:0000313" key="2">
    <source>
        <dbReference type="Proteomes" id="UP001225605"/>
    </source>
</evidence>
<keyword evidence="2" id="KW-1185">Reference proteome</keyword>
<dbReference type="EMBL" id="NSDM01000034">
    <property type="protein sequence ID" value="MDQ2589227.1"/>
    <property type="molecule type" value="Genomic_DNA"/>
</dbReference>
<proteinExistence type="predicted"/>
<protein>
    <recommendedName>
        <fullName evidence="3">Secreted protein</fullName>
    </recommendedName>
</protein>
<evidence type="ECO:0008006" key="3">
    <source>
        <dbReference type="Google" id="ProtNLM"/>
    </source>
</evidence>